<dbReference type="AlphaFoldDB" id="A0A4S4G3Z3"/>
<dbReference type="Proteomes" id="UP000308978">
    <property type="component" value="Unassembled WGS sequence"/>
</dbReference>
<name>A0A4S4G3Z3_9ACTN</name>
<gene>
    <name evidence="1" type="ORF">E5986_02510</name>
</gene>
<comment type="caution">
    <text evidence="1">The sequence shown here is derived from an EMBL/GenBank/DDBJ whole genome shotgun (WGS) entry which is preliminary data.</text>
</comment>
<reference evidence="1 2" key="1">
    <citation type="submission" date="2019-04" db="EMBL/GenBank/DDBJ databases">
        <title>Microbes associate with the intestines of laboratory mice.</title>
        <authorList>
            <person name="Navarre W."/>
            <person name="Wong E."/>
            <person name="Huang K.C."/>
            <person name="Tropini C."/>
            <person name="Ng K."/>
            <person name="Yu B."/>
        </authorList>
    </citation>
    <scope>NUCLEOTIDE SEQUENCE [LARGE SCALE GENOMIC DNA]</scope>
    <source>
        <strain evidence="1 2">NM80_B27</strain>
    </source>
</reference>
<dbReference type="PROSITE" id="PS51257">
    <property type="entry name" value="PROKAR_LIPOPROTEIN"/>
    <property type="match status" value="1"/>
</dbReference>
<evidence type="ECO:0000313" key="1">
    <source>
        <dbReference type="EMBL" id="THG38310.1"/>
    </source>
</evidence>
<dbReference type="RefSeq" id="WP_136433037.1">
    <property type="nucleotide sequence ID" value="NZ_QZEA01000007.1"/>
</dbReference>
<dbReference type="EMBL" id="SSTJ01000002">
    <property type="protein sequence ID" value="THG38310.1"/>
    <property type="molecule type" value="Genomic_DNA"/>
</dbReference>
<evidence type="ECO:0008006" key="3">
    <source>
        <dbReference type="Google" id="ProtNLM"/>
    </source>
</evidence>
<accession>A0A4S4G3Z3</accession>
<sequence length="198" mass="21287">MDYVKSKSHILTRIAYAVFAALLGVGLLSLAGCGSSQQSDEELVRSSLASELDSIKNLDEKFVNEISEAVDMSRLSLYGIDGMEFMRSYLEGFDYAIDSVAVDGETAQAQLTLTCKSYSGYQKALQEAVDAITANPEEIAGMSNDDINKKIGEIVIQSLNGVELKPTEPVTISYTKVDDTWEAASSTSGDIAAALMTN</sequence>
<proteinExistence type="predicted"/>
<evidence type="ECO:0000313" key="2">
    <source>
        <dbReference type="Proteomes" id="UP000308978"/>
    </source>
</evidence>
<organism evidence="1 2">
    <name type="scientific">Adlercreutzia caecimuris</name>
    <dbReference type="NCBI Taxonomy" id="671266"/>
    <lineage>
        <taxon>Bacteria</taxon>
        <taxon>Bacillati</taxon>
        <taxon>Actinomycetota</taxon>
        <taxon>Coriobacteriia</taxon>
        <taxon>Eggerthellales</taxon>
        <taxon>Eggerthellaceae</taxon>
        <taxon>Adlercreutzia</taxon>
    </lineage>
</organism>
<protein>
    <recommendedName>
        <fullName evidence="3">DUF5105 domain-containing protein</fullName>
    </recommendedName>
</protein>